<accession>A0A9Q0YPC4</accession>
<name>A0A9Q0YPC4_HOLLE</name>
<organism evidence="8 9">
    <name type="scientific">Holothuria leucospilota</name>
    <name type="common">Black long sea cucumber</name>
    <name type="synonym">Mertensiothuria leucospilota</name>
    <dbReference type="NCBI Taxonomy" id="206669"/>
    <lineage>
        <taxon>Eukaryota</taxon>
        <taxon>Metazoa</taxon>
        <taxon>Echinodermata</taxon>
        <taxon>Eleutherozoa</taxon>
        <taxon>Echinozoa</taxon>
        <taxon>Holothuroidea</taxon>
        <taxon>Aspidochirotacea</taxon>
        <taxon>Aspidochirotida</taxon>
        <taxon>Holothuriidae</taxon>
        <taxon>Holothuria</taxon>
    </lineage>
</organism>
<dbReference type="PRINTS" id="PR00463">
    <property type="entry name" value="EP450I"/>
</dbReference>
<keyword evidence="6" id="KW-0503">Monooxygenase</keyword>
<dbReference type="PANTHER" id="PTHR24291:SF189">
    <property type="entry name" value="CYTOCHROME P450 4C3-RELATED"/>
    <property type="match status" value="1"/>
</dbReference>
<comment type="subcellular location">
    <subcellularLocation>
        <location evidence="1">Endoplasmic reticulum membrane</location>
    </subcellularLocation>
</comment>
<keyword evidence="7" id="KW-0812">Transmembrane</keyword>
<dbReference type="Proteomes" id="UP001152320">
    <property type="component" value="Chromosome 19"/>
</dbReference>
<feature type="transmembrane region" description="Helical" evidence="7">
    <location>
        <begin position="6"/>
        <end position="27"/>
    </location>
</feature>
<comment type="cofactor">
    <cofactor evidence="5">
        <name>heme</name>
        <dbReference type="ChEBI" id="CHEBI:30413"/>
    </cofactor>
</comment>
<dbReference type="GO" id="GO:0005789">
    <property type="term" value="C:endoplasmic reticulum membrane"/>
    <property type="evidence" value="ECO:0007669"/>
    <property type="project" value="UniProtKB-SubCell"/>
</dbReference>
<dbReference type="AlphaFoldDB" id="A0A9Q0YPC4"/>
<keyword evidence="5 6" id="KW-0479">Metal-binding</keyword>
<evidence type="ECO:0000256" key="5">
    <source>
        <dbReference type="PIRSR" id="PIRSR602401-1"/>
    </source>
</evidence>
<protein>
    <submittedName>
        <fullName evidence="8">Cytochrome P450 4V2</fullName>
    </submittedName>
</protein>
<proteinExistence type="inferred from homology"/>
<dbReference type="SUPFAM" id="SSF48264">
    <property type="entry name" value="Cytochrome P450"/>
    <property type="match status" value="1"/>
</dbReference>
<dbReference type="EMBL" id="JAIZAY010000019">
    <property type="protein sequence ID" value="KAJ8024254.1"/>
    <property type="molecule type" value="Genomic_DNA"/>
</dbReference>
<gene>
    <name evidence="8" type="ORF">HOLleu_36937</name>
</gene>
<comment type="caution">
    <text evidence="8">The sequence shown here is derived from an EMBL/GenBank/DDBJ whole genome shotgun (WGS) entry which is preliminary data.</text>
</comment>
<dbReference type="Pfam" id="PF00067">
    <property type="entry name" value="p450"/>
    <property type="match status" value="1"/>
</dbReference>
<evidence type="ECO:0000256" key="7">
    <source>
        <dbReference type="SAM" id="Phobius"/>
    </source>
</evidence>
<keyword evidence="5 6" id="KW-0349">Heme</keyword>
<keyword evidence="4 7" id="KW-0472">Membrane</keyword>
<dbReference type="InterPro" id="IPR036396">
    <property type="entry name" value="Cyt_P450_sf"/>
</dbReference>
<dbReference type="InterPro" id="IPR001128">
    <property type="entry name" value="Cyt_P450"/>
</dbReference>
<dbReference type="InterPro" id="IPR017972">
    <property type="entry name" value="Cyt_P450_CS"/>
</dbReference>
<dbReference type="InterPro" id="IPR050196">
    <property type="entry name" value="Cytochrome_P450_Monoox"/>
</dbReference>
<keyword evidence="3" id="KW-0256">Endoplasmic reticulum</keyword>
<keyword evidence="5 6" id="KW-0408">Iron</keyword>
<dbReference type="GO" id="GO:0016705">
    <property type="term" value="F:oxidoreductase activity, acting on paired donors, with incorporation or reduction of molecular oxygen"/>
    <property type="evidence" value="ECO:0007669"/>
    <property type="project" value="InterPro"/>
</dbReference>
<reference evidence="8" key="1">
    <citation type="submission" date="2021-10" db="EMBL/GenBank/DDBJ databases">
        <title>Tropical sea cucumber genome reveals ecological adaptation and Cuvierian tubules defense mechanism.</title>
        <authorList>
            <person name="Chen T."/>
        </authorList>
    </citation>
    <scope>NUCLEOTIDE SEQUENCE</scope>
    <source>
        <strain evidence="8">Nanhai2018</strain>
        <tissue evidence="8">Muscle</tissue>
    </source>
</reference>
<evidence type="ECO:0000256" key="4">
    <source>
        <dbReference type="ARBA" id="ARBA00023136"/>
    </source>
</evidence>
<dbReference type="OrthoDB" id="1470350at2759"/>
<keyword evidence="6" id="KW-0560">Oxidoreductase</keyword>
<dbReference type="GO" id="GO:0005506">
    <property type="term" value="F:iron ion binding"/>
    <property type="evidence" value="ECO:0007669"/>
    <property type="project" value="InterPro"/>
</dbReference>
<dbReference type="InterPro" id="IPR002401">
    <property type="entry name" value="Cyt_P450_E_grp-I"/>
</dbReference>
<evidence type="ECO:0000256" key="6">
    <source>
        <dbReference type="RuleBase" id="RU000461"/>
    </source>
</evidence>
<dbReference type="PROSITE" id="PS00086">
    <property type="entry name" value="CYTOCHROME_P450"/>
    <property type="match status" value="1"/>
</dbReference>
<dbReference type="GO" id="GO:0004497">
    <property type="term" value="F:monooxygenase activity"/>
    <property type="evidence" value="ECO:0007669"/>
    <property type="project" value="UniProtKB-KW"/>
</dbReference>
<evidence type="ECO:0000313" key="8">
    <source>
        <dbReference type="EMBL" id="KAJ8024254.1"/>
    </source>
</evidence>
<evidence type="ECO:0000256" key="1">
    <source>
        <dbReference type="ARBA" id="ARBA00004586"/>
    </source>
</evidence>
<feature type="binding site" description="axial binding residue" evidence="5">
    <location>
        <position position="457"/>
    </location>
    <ligand>
        <name>heme</name>
        <dbReference type="ChEBI" id="CHEBI:30413"/>
    </ligand>
    <ligandPart>
        <name>Fe</name>
        <dbReference type="ChEBI" id="CHEBI:18248"/>
    </ligandPart>
</feature>
<dbReference type="CDD" id="cd20628">
    <property type="entry name" value="CYP4"/>
    <property type="match status" value="1"/>
</dbReference>
<dbReference type="Gene3D" id="1.10.630.10">
    <property type="entry name" value="Cytochrome P450"/>
    <property type="match status" value="1"/>
</dbReference>
<evidence type="ECO:0000313" key="9">
    <source>
        <dbReference type="Proteomes" id="UP001152320"/>
    </source>
</evidence>
<keyword evidence="7" id="KW-1133">Transmembrane helix</keyword>
<dbReference type="GO" id="GO:0020037">
    <property type="term" value="F:heme binding"/>
    <property type="evidence" value="ECO:0007669"/>
    <property type="project" value="InterPro"/>
</dbReference>
<evidence type="ECO:0000256" key="2">
    <source>
        <dbReference type="ARBA" id="ARBA00010617"/>
    </source>
</evidence>
<dbReference type="PRINTS" id="PR00385">
    <property type="entry name" value="P450"/>
</dbReference>
<comment type="similarity">
    <text evidence="2 6">Belongs to the cytochrome P450 family.</text>
</comment>
<sequence length="511" mass="59140">MEFAKMMQYVLGIVVVGFVSIFVRKICGNIWHRYKLRHVKGPRGVPFLGNILQFGNNNVDFFNAIENWCNEFREAGYFKLFIGFQPVVVVFNAYDMEKIFRDTSLDNKGFFYQLYVPWLGDGLLISKGSKWMTRRKLLTPSFHFSILTEFLPAFNDHAQTLTKKLCRCLDGSPLDITPLIALCSLDIICETIMGIKLGAQKGQGEDYVHAVHRLGDIAMLRMQYPWYWNEGLFRKMNIGREYVKCLDVVHQTTQKVIRERKMENKTKYKSDTIIDDETVDVRKRRRLAFLDLLIEVQKQNKDLTDEGIQEEVDTFMFEGHDTVSSSIAFAMYFIGRHPTVQHKIQDELHLVFGNDRDRTVTKEDLQKLEYLSCVMKESQRMLTTVPMIGRQLETDMNACGTTIPKGTIFFIASYWLHRDSKQFSNPDTFDPDRFLPTNSEGRHNFAFVPFSAGHRNCIGQKFASMEQKVILATLLRKVELTSTQDVTEMLLFQAPVLRSAKGIKMVVTPRK</sequence>
<keyword evidence="9" id="KW-1185">Reference proteome</keyword>
<evidence type="ECO:0000256" key="3">
    <source>
        <dbReference type="ARBA" id="ARBA00022824"/>
    </source>
</evidence>
<dbReference type="PANTHER" id="PTHR24291">
    <property type="entry name" value="CYTOCHROME P450 FAMILY 4"/>
    <property type="match status" value="1"/>
</dbReference>